<sequence length="501" mass="56932">MRWRAGPFCVWLGLCDNGNFKQNKNAALEARVSHLSIRIRRVKCDEKTPSCTRCTSTGRSCEWIGVFRDGLSQAKPRMKPQQPLPTFPDVRALELRGFEFFQQRTAREMCPSFEFGFWTSLVLQLSRSEPAVLHAAVALGVLHETEESLGMPISKDRLAHNENHKFAVGQYNAAIRLLTEQAQGGSRTATSVLATCLIFVHIDLMRGLYQAAGGHIRSGLKILEESEHVLPHDVSRMMRTGFCRLDLQAAHFDAEAPYYQLPVELATLENALNRPFRTIENEKEQYDILIYHTFQLLRKCEGNVLKNRWEHLSDQALKAQQQKLLHFHDKFIQNCSVLAADQQALLLLRMHALLTQVLIRVCMARDIEGAFEEHIFTFENILVLAEEFVSNQTKVDGLVSRVGSFSTDWGIIFPLTLTALKCRVGWLRRKAINLLEARKHREGFWDSALAATCCRELVSLEIGEEGTIQQLANIWVDIPNHQRGVTLTWESQGARSRTVAI</sequence>
<evidence type="ECO:0000256" key="5">
    <source>
        <dbReference type="ARBA" id="ARBA00023163"/>
    </source>
</evidence>
<reference evidence="8 9" key="1">
    <citation type="submission" date="2019-06" db="EMBL/GenBank/DDBJ databases">
        <authorList>
            <person name="Broberg M."/>
        </authorList>
    </citation>
    <scope>NUCLEOTIDE SEQUENCE [LARGE SCALE GENOMIC DNA]</scope>
</reference>
<evidence type="ECO:0000313" key="8">
    <source>
        <dbReference type="EMBL" id="VUC33982.1"/>
    </source>
</evidence>
<dbReference type="InterPro" id="IPR021858">
    <property type="entry name" value="Fun_TF"/>
</dbReference>
<dbReference type="Gene3D" id="4.10.240.10">
    <property type="entry name" value="Zn(2)-C6 fungal-type DNA-binding domain"/>
    <property type="match status" value="1"/>
</dbReference>
<dbReference type="Pfam" id="PF00172">
    <property type="entry name" value="Zn_clus"/>
    <property type="match status" value="1"/>
</dbReference>
<evidence type="ECO:0000256" key="3">
    <source>
        <dbReference type="ARBA" id="ARBA00023015"/>
    </source>
</evidence>
<keyword evidence="2" id="KW-0862">Zinc</keyword>
<accession>A0ABY6URH2</accession>
<dbReference type="PANTHER" id="PTHR36206:SF12">
    <property type="entry name" value="ASPERCRYPTIN BIOSYNTHESIS CLUSTER-SPECIFIC TRANSCRIPTION REGULATOR ATNN-RELATED"/>
    <property type="match status" value="1"/>
</dbReference>
<dbReference type="InterPro" id="IPR036864">
    <property type="entry name" value="Zn2-C6_fun-type_DNA-bd_sf"/>
</dbReference>
<evidence type="ECO:0000256" key="6">
    <source>
        <dbReference type="ARBA" id="ARBA00023242"/>
    </source>
</evidence>
<proteinExistence type="predicted"/>
<evidence type="ECO:0000256" key="4">
    <source>
        <dbReference type="ARBA" id="ARBA00023125"/>
    </source>
</evidence>
<dbReference type="InterPro" id="IPR001138">
    <property type="entry name" value="Zn2Cys6_DnaBD"/>
</dbReference>
<dbReference type="InterPro" id="IPR052360">
    <property type="entry name" value="Transcr_Regulatory_Proteins"/>
</dbReference>
<organism evidence="8 9">
    <name type="scientific">Bionectria ochroleuca</name>
    <name type="common">Gliocladium roseum</name>
    <dbReference type="NCBI Taxonomy" id="29856"/>
    <lineage>
        <taxon>Eukaryota</taxon>
        <taxon>Fungi</taxon>
        <taxon>Dikarya</taxon>
        <taxon>Ascomycota</taxon>
        <taxon>Pezizomycotina</taxon>
        <taxon>Sordariomycetes</taxon>
        <taxon>Hypocreomycetidae</taxon>
        <taxon>Hypocreales</taxon>
        <taxon>Bionectriaceae</taxon>
        <taxon>Clonostachys</taxon>
    </lineage>
</organism>
<keyword evidence="1" id="KW-0479">Metal-binding</keyword>
<evidence type="ECO:0000256" key="2">
    <source>
        <dbReference type="ARBA" id="ARBA00022833"/>
    </source>
</evidence>
<keyword evidence="4" id="KW-0238">DNA-binding</keyword>
<keyword evidence="6" id="KW-0539">Nucleus</keyword>
<dbReference type="PANTHER" id="PTHR36206">
    <property type="entry name" value="ASPERCRYPTIN BIOSYNTHESIS CLUSTER-SPECIFIC TRANSCRIPTION REGULATOR ATNN-RELATED"/>
    <property type="match status" value="1"/>
</dbReference>
<protein>
    <recommendedName>
        <fullName evidence="7">Zn(2)-C6 fungal-type domain-containing protein</fullName>
    </recommendedName>
</protein>
<dbReference type="Proteomes" id="UP000766486">
    <property type="component" value="Unassembled WGS sequence"/>
</dbReference>
<comment type="caution">
    <text evidence="8">The sequence shown here is derived from an EMBL/GenBank/DDBJ whole genome shotgun (WGS) entry which is preliminary data.</text>
</comment>
<evidence type="ECO:0000256" key="1">
    <source>
        <dbReference type="ARBA" id="ARBA00022723"/>
    </source>
</evidence>
<gene>
    <name evidence="8" type="ORF">CLO192961_LOCUS368307</name>
</gene>
<keyword evidence="9" id="KW-1185">Reference proteome</keyword>
<evidence type="ECO:0000313" key="9">
    <source>
        <dbReference type="Proteomes" id="UP000766486"/>
    </source>
</evidence>
<dbReference type="SUPFAM" id="SSF57701">
    <property type="entry name" value="Zn2/Cys6 DNA-binding domain"/>
    <property type="match status" value="1"/>
</dbReference>
<dbReference type="Pfam" id="PF11951">
    <property type="entry name" value="Fungal_trans_2"/>
    <property type="match status" value="1"/>
</dbReference>
<dbReference type="EMBL" id="CABFNS010000874">
    <property type="protein sequence ID" value="VUC33982.1"/>
    <property type="molecule type" value="Genomic_DNA"/>
</dbReference>
<keyword evidence="3" id="KW-0805">Transcription regulation</keyword>
<dbReference type="CDD" id="cd00067">
    <property type="entry name" value="GAL4"/>
    <property type="match status" value="1"/>
</dbReference>
<keyword evidence="5" id="KW-0804">Transcription</keyword>
<feature type="domain" description="Zn(2)-C6 fungal-type" evidence="7">
    <location>
        <begin position="38"/>
        <end position="64"/>
    </location>
</feature>
<evidence type="ECO:0000259" key="7">
    <source>
        <dbReference type="Pfam" id="PF00172"/>
    </source>
</evidence>
<name>A0ABY6URH2_BIOOC</name>